<accession>A0AAU7MGX1</accession>
<keyword evidence="2" id="KW-1133">Transmembrane helix</keyword>
<keyword evidence="2" id="KW-0812">Transmembrane</keyword>
<proteinExistence type="predicted"/>
<organism evidence="3">
    <name type="scientific">Micromonospora sp. CCTCC AA 2012012</name>
    <dbReference type="NCBI Taxonomy" id="3111921"/>
    <lineage>
        <taxon>Bacteria</taxon>
        <taxon>Bacillati</taxon>
        <taxon>Actinomycetota</taxon>
        <taxon>Actinomycetes</taxon>
        <taxon>Micromonosporales</taxon>
        <taxon>Micromonosporaceae</taxon>
        <taxon>Micromonospora</taxon>
    </lineage>
</organism>
<reference evidence="3" key="1">
    <citation type="submission" date="2024-01" db="EMBL/GenBank/DDBJ databases">
        <title>The genome sequence of Micromonospora mangrovi CCTCC AA 2012012.</title>
        <authorList>
            <person name="Gao J."/>
        </authorList>
    </citation>
    <scope>NUCLEOTIDE SEQUENCE</scope>
    <source>
        <strain evidence="3">CCTCC AA 2012012</strain>
    </source>
</reference>
<feature type="transmembrane region" description="Helical" evidence="2">
    <location>
        <begin position="39"/>
        <end position="60"/>
    </location>
</feature>
<evidence type="ECO:0000256" key="2">
    <source>
        <dbReference type="SAM" id="Phobius"/>
    </source>
</evidence>
<feature type="compositionally biased region" description="Gly residues" evidence="1">
    <location>
        <begin position="121"/>
        <end position="130"/>
    </location>
</feature>
<feature type="compositionally biased region" description="Polar residues" evidence="1">
    <location>
        <begin position="82"/>
        <end position="94"/>
    </location>
</feature>
<feature type="region of interest" description="Disordered" evidence="1">
    <location>
        <begin position="66"/>
        <end position="130"/>
    </location>
</feature>
<dbReference type="EMBL" id="CP157762">
    <property type="protein sequence ID" value="XBP95871.1"/>
    <property type="molecule type" value="Genomic_DNA"/>
</dbReference>
<evidence type="ECO:0008006" key="5">
    <source>
        <dbReference type="Google" id="ProtNLM"/>
    </source>
</evidence>
<gene>
    <name evidence="4" type="ORF">ABUL08_10920</name>
    <name evidence="3" type="ORF">VK199_10870</name>
</gene>
<evidence type="ECO:0000313" key="4">
    <source>
        <dbReference type="EMBL" id="XCH76575.1"/>
    </source>
</evidence>
<evidence type="ECO:0000256" key="1">
    <source>
        <dbReference type="SAM" id="MobiDB-lite"/>
    </source>
</evidence>
<dbReference type="RefSeq" id="WP_350937078.1">
    <property type="nucleotide sequence ID" value="NZ_CP157762.1"/>
</dbReference>
<dbReference type="AlphaFoldDB" id="A0AAU7MGX1"/>
<dbReference type="EMBL" id="CP159342">
    <property type="protein sequence ID" value="XCH76575.1"/>
    <property type="molecule type" value="Genomic_DNA"/>
</dbReference>
<protein>
    <recommendedName>
        <fullName evidence="5">Phage holin family protein</fullName>
    </recommendedName>
</protein>
<evidence type="ECO:0000313" key="3">
    <source>
        <dbReference type="EMBL" id="XBP95871.1"/>
    </source>
</evidence>
<reference evidence="4" key="2">
    <citation type="submission" date="2024-06" db="EMBL/GenBank/DDBJ databases">
        <title>Micromonospora mangrovi CCTCC AA 2012012 genome sequences.</title>
        <authorList>
            <person name="Gao J."/>
        </authorList>
    </citation>
    <scope>NUCLEOTIDE SEQUENCE</scope>
    <source>
        <strain evidence="4">CCTCC AA 2012012</strain>
    </source>
</reference>
<sequence>MTKSRARIAGPVTTVAGALALAATSAFFIVIGLDEAARWAGPLGVLIGVAALALAGYSAVLTRRSVPAAGTGDPPTADGTTHSGDGTVTNTISGGTFLGGGPIQGRDITIAPSAGRHKGGEGTPGRGEPA</sequence>
<feature type="transmembrane region" description="Helical" evidence="2">
    <location>
        <begin position="12"/>
        <end position="33"/>
    </location>
</feature>
<keyword evidence="2" id="KW-0472">Membrane</keyword>
<name>A0AAU7MGX1_9ACTN</name>
<feature type="compositionally biased region" description="Low complexity" evidence="1">
    <location>
        <begin position="67"/>
        <end position="81"/>
    </location>
</feature>